<dbReference type="InterPro" id="IPR000326">
    <property type="entry name" value="PAP2/HPO"/>
</dbReference>
<evidence type="ECO:0000313" key="7">
    <source>
        <dbReference type="Proteomes" id="UP000078596"/>
    </source>
</evidence>
<dbReference type="SUPFAM" id="SSF48317">
    <property type="entry name" value="Acid phosphatase/Vanadium-dependent haloperoxidase"/>
    <property type="match status" value="1"/>
</dbReference>
<dbReference type="Pfam" id="PF01569">
    <property type="entry name" value="PAP2"/>
    <property type="match status" value="1"/>
</dbReference>
<dbReference type="EMBL" id="CP016027">
    <property type="protein sequence ID" value="ANJ68286.1"/>
    <property type="molecule type" value="Genomic_DNA"/>
</dbReference>
<dbReference type="Proteomes" id="UP000078596">
    <property type="component" value="Chromosome"/>
</dbReference>
<keyword evidence="4" id="KW-0472">Membrane</keyword>
<evidence type="ECO:0000259" key="5">
    <source>
        <dbReference type="SMART" id="SM00014"/>
    </source>
</evidence>
<feature type="domain" description="Phosphatidic acid phosphatase type 2/haloperoxidase" evidence="5">
    <location>
        <begin position="67"/>
        <end position="178"/>
    </location>
</feature>
<gene>
    <name evidence="6" type="ORF">A9404_04750</name>
</gene>
<dbReference type="KEGG" id="haz:A9404_04750"/>
<dbReference type="CDD" id="cd01610">
    <property type="entry name" value="PAP2_like"/>
    <property type="match status" value="1"/>
</dbReference>
<protein>
    <recommendedName>
        <fullName evidence="1">undecaprenyl-diphosphate phosphatase</fullName>
        <ecNumber evidence="1">3.6.1.27</ecNumber>
    </recommendedName>
    <alternativeName>
        <fullName evidence="2">Undecaprenyl pyrophosphate phosphatase</fullName>
    </alternativeName>
</protein>
<dbReference type="STRING" id="1860122.A9404_04750"/>
<evidence type="ECO:0000256" key="1">
    <source>
        <dbReference type="ARBA" id="ARBA00012374"/>
    </source>
</evidence>
<comment type="catalytic activity">
    <reaction evidence="3">
        <text>di-trans,octa-cis-undecaprenyl diphosphate + H2O = di-trans,octa-cis-undecaprenyl phosphate + phosphate + H(+)</text>
        <dbReference type="Rhea" id="RHEA:28094"/>
        <dbReference type="ChEBI" id="CHEBI:15377"/>
        <dbReference type="ChEBI" id="CHEBI:15378"/>
        <dbReference type="ChEBI" id="CHEBI:43474"/>
        <dbReference type="ChEBI" id="CHEBI:58405"/>
        <dbReference type="ChEBI" id="CHEBI:60392"/>
        <dbReference type="EC" id="3.6.1.27"/>
    </reaction>
</comment>
<dbReference type="InterPro" id="IPR036938">
    <property type="entry name" value="PAP2/HPO_sf"/>
</dbReference>
<evidence type="ECO:0000256" key="2">
    <source>
        <dbReference type="ARBA" id="ARBA00032707"/>
    </source>
</evidence>
<accession>A0A191ZK54</accession>
<name>A0A191ZK54_9GAMM</name>
<dbReference type="PANTHER" id="PTHR14969">
    <property type="entry name" value="SPHINGOSINE-1-PHOSPHATE PHOSPHOHYDROLASE"/>
    <property type="match status" value="1"/>
</dbReference>
<dbReference type="GO" id="GO:0050380">
    <property type="term" value="F:undecaprenyl-diphosphatase activity"/>
    <property type="evidence" value="ECO:0007669"/>
    <property type="project" value="UniProtKB-EC"/>
</dbReference>
<dbReference type="Gene3D" id="1.20.144.10">
    <property type="entry name" value="Phosphatidic acid phosphatase type 2/haloperoxidase"/>
    <property type="match status" value="1"/>
</dbReference>
<dbReference type="SMART" id="SM00014">
    <property type="entry name" value="acidPPc"/>
    <property type="match status" value="1"/>
</dbReference>
<feature type="transmembrane region" description="Helical" evidence="4">
    <location>
        <begin position="31"/>
        <end position="55"/>
    </location>
</feature>
<feature type="transmembrane region" description="Helical" evidence="4">
    <location>
        <begin position="110"/>
        <end position="130"/>
    </location>
</feature>
<proteinExistence type="predicted"/>
<evidence type="ECO:0000313" key="6">
    <source>
        <dbReference type="EMBL" id="ANJ68286.1"/>
    </source>
</evidence>
<evidence type="ECO:0000256" key="3">
    <source>
        <dbReference type="ARBA" id="ARBA00047594"/>
    </source>
</evidence>
<dbReference type="AlphaFoldDB" id="A0A191ZK54"/>
<keyword evidence="4" id="KW-0812">Transmembrane</keyword>
<feature type="transmembrane region" description="Helical" evidence="4">
    <location>
        <begin position="163"/>
        <end position="181"/>
    </location>
</feature>
<dbReference type="PANTHER" id="PTHR14969:SF13">
    <property type="entry name" value="AT30094P"/>
    <property type="match status" value="1"/>
</dbReference>
<reference evidence="6 7" key="1">
    <citation type="submission" date="2016-06" db="EMBL/GenBank/DDBJ databases">
        <title>Insight into the functional genes involving in sulfur oxidation in Pearl River water.</title>
        <authorList>
            <person name="Luo J."/>
            <person name="Tan X."/>
            <person name="Lin W."/>
        </authorList>
    </citation>
    <scope>NUCLEOTIDE SEQUENCE [LARGE SCALE GENOMIC DNA]</scope>
    <source>
        <strain evidence="6 7">LS2</strain>
    </source>
</reference>
<dbReference type="EC" id="3.6.1.27" evidence="1"/>
<evidence type="ECO:0000256" key="4">
    <source>
        <dbReference type="SAM" id="Phobius"/>
    </source>
</evidence>
<feature type="transmembrane region" description="Helical" evidence="4">
    <location>
        <begin position="67"/>
        <end position="88"/>
    </location>
</feature>
<keyword evidence="7" id="KW-1185">Reference proteome</keyword>
<feature type="transmembrane region" description="Helical" evidence="4">
    <location>
        <begin position="137"/>
        <end position="157"/>
    </location>
</feature>
<keyword evidence="4" id="KW-1133">Transmembrane helix</keyword>
<organism evidence="6 7">
    <name type="scientific">Halothiobacillus diazotrophicus</name>
    <dbReference type="NCBI Taxonomy" id="1860122"/>
    <lineage>
        <taxon>Bacteria</taxon>
        <taxon>Pseudomonadati</taxon>
        <taxon>Pseudomonadota</taxon>
        <taxon>Gammaproteobacteria</taxon>
        <taxon>Chromatiales</taxon>
        <taxon>Halothiobacillaceae</taxon>
        <taxon>Halothiobacillus</taxon>
    </lineage>
</organism>
<sequence length="198" mass="21887">MGHGFWYDWGGLNQALFLWINHLSFPGRDALAQAGTFVGAHQWYPVYIAVALTLAYARPQWLAPERVLVLVWGYLISWAVIATLKPFFDFPRPLAVLGEPLVHVAGRPEFAHSFPSGHAAFVFLLLGSLAPGAGRPLRWGLVFLAFWVIWSRMAVGAHFPVDVLGGALIGLTSAGLAHLAIRPWRRRSRDAGDLLRGR</sequence>